<gene>
    <name evidence="2" type="ORF">FSP39_018011</name>
</gene>
<dbReference type="PANTHER" id="PTHR47331:SF6">
    <property type="entry name" value="DOUBLECORTIN DOMAIN-CONTAINING PROTEIN"/>
    <property type="match status" value="1"/>
</dbReference>
<reference evidence="2" key="1">
    <citation type="submission" date="2019-08" db="EMBL/GenBank/DDBJ databases">
        <title>The improved chromosome-level genome for the pearl oyster Pinctada fucata martensii using PacBio sequencing and Hi-C.</title>
        <authorList>
            <person name="Zheng Z."/>
        </authorList>
    </citation>
    <scope>NUCLEOTIDE SEQUENCE</scope>
    <source>
        <strain evidence="2">ZZ-2019</strain>
        <tissue evidence="2">Adductor muscle</tissue>
    </source>
</reference>
<dbReference type="Gene3D" id="3.30.420.10">
    <property type="entry name" value="Ribonuclease H-like superfamily/Ribonuclease H"/>
    <property type="match status" value="1"/>
</dbReference>
<dbReference type="SUPFAM" id="SSF53098">
    <property type="entry name" value="Ribonuclease H-like"/>
    <property type="match status" value="1"/>
</dbReference>
<dbReference type="GO" id="GO:0015074">
    <property type="term" value="P:DNA integration"/>
    <property type="evidence" value="ECO:0007669"/>
    <property type="project" value="InterPro"/>
</dbReference>
<dbReference type="InterPro" id="IPR043502">
    <property type="entry name" value="DNA/RNA_pol_sf"/>
</dbReference>
<comment type="caution">
    <text evidence="2">The sequence shown here is derived from an EMBL/GenBank/DDBJ whole genome shotgun (WGS) entry which is preliminary data.</text>
</comment>
<dbReference type="InterPro" id="IPR008042">
    <property type="entry name" value="Retrotrans_Pao"/>
</dbReference>
<dbReference type="PANTHER" id="PTHR47331">
    <property type="entry name" value="PHD-TYPE DOMAIN-CONTAINING PROTEIN"/>
    <property type="match status" value="1"/>
</dbReference>
<name>A0AA88YA90_PINIB</name>
<dbReference type="Pfam" id="PF18701">
    <property type="entry name" value="DUF5641"/>
    <property type="match status" value="1"/>
</dbReference>
<organism evidence="2 3">
    <name type="scientific">Pinctada imbricata</name>
    <name type="common">Atlantic pearl-oyster</name>
    <name type="synonym">Pinctada martensii</name>
    <dbReference type="NCBI Taxonomy" id="66713"/>
    <lineage>
        <taxon>Eukaryota</taxon>
        <taxon>Metazoa</taxon>
        <taxon>Spiralia</taxon>
        <taxon>Lophotrochozoa</taxon>
        <taxon>Mollusca</taxon>
        <taxon>Bivalvia</taxon>
        <taxon>Autobranchia</taxon>
        <taxon>Pteriomorphia</taxon>
        <taxon>Pterioida</taxon>
        <taxon>Pterioidea</taxon>
        <taxon>Pteriidae</taxon>
        <taxon>Pinctada</taxon>
    </lineage>
</organism>
<proteinExistence type="predicted"/>
<dbReference type="InterPro" id="IPR001584">
    <property type="entry name" value="Integrase_cat-core"/>
</dbReference>
<dbReference type="EMBL" id="VSWD01000007">
    <property type="protein sequence ID" value="KAK3098290.1"/>
    <property type="molecule type" value="Genomic_DNA"/>
</dbReference>
<protein>
    <recommendedName>
        <fullName evidence="1">Integrase catalytic domain-containing protein</fullName>
    </recommendedName>
</protein>
<dbReference type="PROSITE" id="PS50994">
    <property type="entry name" value="INTEGRASE"/>
    <property type="match status" value="1"/>
</dbReference>
<dbReference type="InterPro" id="IPR012337">
    <property type="entry name" value="RNaseH-like_sf"/>
</dbReference>
<feature type="domain" description="Integrase catalytic" evidence="1">
    <location>
        <begin position="990"/>
        <end position="1185"/>
    </location>
</feature>
<dbReference type="InterPro" id="IPR036397">
    <property type="entry name" value="RNaseH_sf"/>
</dbReference>
<evidence type="ECO:0000259" key="1">
    <source>
        <dbReference type="PROSITE" id="PS50994"/>
    </source>
</evidence>
<keyword evidence="3" id="KW-1185">Reference proteome</keyword>
<evidence type="ECO:0000313" key="2">
    <source>
        <dbReference type="EMBL" id="KAK3098290.1"/>
    </source>
</evidence>
<evidence type="ECO:0000313" key="3">
    <source>
        <dbReference type="Proteomes" id="UP001186944"/>
    </source>
</evidence>
<accession>A0AA88YA90</accession>
<dbReference type="SUPFAM" id="SSF56672">
    <property type="entry name" value="DNA/RNA polymerases"/>
    <property type="match status" value="1"/>
</dbReference>
<dbReference type="GO" id="GO:0003676">
    <property type="term" value="F:nucleic acid binding"/>
    <property type="evidence" value="ECO:0007669"/>
    <property type="project" value="InterPro"/>
</dbReference>
<dbReference type="Proteomes" id="UP001186944">
    <property type="component" value="Unassembled WGS sequence"/>
</dbReference>
<dbReference type="InterPro" id="IPR040676">
    <property type="entry name" value="DUF5641"/>
</dbReference>
<dbReference type="Pfam" id="PF05380">
    <property type="entry name" value="Peptidase_A17"/>
    <property type="match status" value="1"/>
</dbReference>
<sequence length="1305" mass="148876">MLDDQSNRTLARTELFDRLNISSDHIEYQLNSCSGQSNLYGRTGVGLHIESVDGQTRMCLPTVIECDNLPDTHTEIPTPEAVSYHPHFKDIIHHIMPIDESRQILMIIGRDLIQAHRILDQRIGPPDAPIAQETPFGWTVIGDMCLDGQHIPKVTHTYRTHISSSGRVSIFKPCTQNLTLKENSHVLGSSLGDIPPFERTIDDNKVGTSVEDRKFLSLMDQEMFLGDFGQWIAPLPFRSPRRQLPNNYKQALRRAKSLDSSLRRDPKKKEHFMLYMKNLFENDHAEVAPPIDFDKERWYLPLFGVYHPRNPEQIRGVFDSSAKEDGISLNDVLLTGPDLTNDLLGVLLRFRKETVGVIGDVQHLFHCFLVKEEHRDFLRFLWYRDNNIENELIEYRMKVHVFGNRPSPAVATYGLLKASSLAVESHGQHVTQFISEIFYVDDGLTSCATSEEAITLLRQTQDALMKYGKLRLHKFASHSKAVLDAFDQKDLAKDLLDLDLDKDQLTQRSLGLLWNLSFDAFVFSITPEVKPVSRRGVLSTINSLYDPLEFLSPVTIVGKLILRKVVADTNDRDEPLSEDLEREWIIWKKSLFDLEQVYIPRVMVTNLSKAKRTELLIFSDASEQAIAAVCYLRAIYNDGHTEIGFVLGKAKVAPVSGHTIPRLELCAAVLAVEIYQLVLDHLKMEFDSVRFFADSRVVLGYICIDKRRFFVYVSNRVSRIRSCTTPDQWNYVPSITNPADQGTRGVNAIDIQNSSWLKGPACDFGSDKDTSYPLVNPLLDKEVRIDCLKTSLEPTPAVCTPFGSDLFQRYSKWRKLVNVISVVRFFIAKCRNEETDSSLKHSVKSFIDTERWILKKVQHEEYFEEMNCLHSSQPIHRSSKIISLDPFLDQNGILRVGGRLGKMDTDTCFINPIIIPGNHDVARLLILMCHEEVAHQGRHFTEGRIRSHGYWITGCKRLVASIIHKCVSCKKLRGKLEVQKMVDLPIDHITPGQPPFTYIGVDMFGPWEIMTRRTRGGAANSKRWAAMFTCLVTRAVHIEVTEEMSASAFINALRRLVAIRGRVREIRSDRGSNFIGAADLLGADSVNVESGCVSEFLRNSGIVWRFNPPHSSHMGGVWERMIGVTRRILDSMLLRNTVGRLTHEVLVTFFAEASAIINARPLIPVSSDPSMPYILTPSLLLTQKSDSVDDTIPLDEDPKNLLRSQWKRVQHLANIFWKLWRTEYLPLLQPRKKWRQKQRNVFVHDVVLIKDKDAKRNELPMGIVVKTFPCDDDLVRKVQVRVIRDEKPVLYTRPITDLVLLVSHD</sequence>